<keyword evidence="3" id="KW-1185">Reference proteome</keyword>
<name>A0A485L3H2_9STRA</name>
<dbReference type="OrthoDB" id="419222at2759"/>
<organism evidence="2 3">
    <name type="scientific">Aphanomyces stellatus</name>
    <dbReference type="NCBI Taxonomy" id="120398"/>
    <lineage>
        <taxon>Eukaryota</taxon>
        <taxon>Sar</taxon>
        <taxon>Stramenopiles</taxon>
        <taxon>Oomycota</taxon>
        <taxon>Saprolegniomycetes</taxon>
        <taxon>Saprolegniales</taxon>
        <taxon>Verrucalvaceae</taxon>
        <taxon>Aphanomyces</taxon>
    </lineage>
</organism>
<protein>
    <submittedName>
        <fullName evidence="2">Aste57867_15600 protein</fullName>
    </submittedName>
</protein>
<dbReference type="Proteomes" id="UP000332933">
    <property type="component" value="Unassembled WGS sequence"/>
</dbReference>
<gene>
    <name evidence="2" type="primary">Aste57867_15600</name>
    <name evidence="1" type="ORF">As57867_015544</name>
    <name evidence="2" type="ORF">ASTE57867_15600</name>
</gene>
<reference evidence="1" key="2">
    <citation type="submission" date="2019-06" db="EMBL/GenBank/DDBJ databases">
        <title>Genomics analysis of Aphanomyces spp. identifies a new class of oomycete effector associated with host adaptation.</title>
        <authorList>
            <person name="Gaulin E."/>
        </authorList>
    </citation>
    <scope>NUCLEOTIDE SEQUENCE</scope>
    <source>
        <strain evidence="1">CBS 578.67</strain>
    </source>
</reference>
<proteinExistence type="predicted"/>
<evidence type="ECO:0000313" key="3">
    <source>
        <dbReference type="Proteomes" id="UP000332933"/>
    </source>
</evidence>
<evidence type="ECO:0000313" key="2">
    <source>
        <dbReference type="EMBL" id="VFT92402.1"/>
    </source>
</evidence>
<reference evidence="2 3" key="1">
    <citation type="submission" date="2019-03" db="EMBL/GenBank/DDBJ databases">
        <authorList>
            <person name="Gaulin E."/>
            <person name="Dumas B."/>
        </authorList>
    </citation>
    <scope>NUCLEOTIDE SEQUENCE [LARGE SCALE GENOMIC DNA]</scope>
    <source>
        <strain evidence="2">CBS 568.67</strain>
    </source>
</reference>
<dbReference type="EMBL" id="CAADRA010005714">
    <property type="protein sequence ID" value="VFT92402.1"/>
    <property type="molecule type" value="Genomic_DNA"/>
</dbReference>
<dbReference type="EMBL" id="VJMH01005693">
    <property type="protein sequence ID" value="KAF0693447.1"/>
    <property type="molecule type" value="Genomic_DNA"/>
</dbReference>
<dbReference type="AlphaFoldDB" id="A0A485L3H2"/>
<evidence type="ECO:0000313" key="1">
    <source>
        <dbReference type="EMBL" id="KAF0693447.1"/>
    </source>
</evidence>
<sequence>MPEAATDGLTIGFITHFINVHGGKDAFQGLTTREVCWKYVVPYTAAMELSQVDHVRDHDSNGRTYVKPAAWFVSHAWDYAFLDVVDALDTFLSECQVEDLDRVAVWFCVFNNNQHEFSYGSHPFEYWFGRFHDALTSIANVVMVFSPWNHPTTHAHVVCV</sequence>
<accession>A0A485L3H2</accession>